<evidence type="ECO:0008006" key="4">
    <source>
        <dbReference type="Google" id="ProtNLM"/>
    </source>
</evidence>
<keyword evidence="1" id="KW-0472">Membrane</keyword>
<evidence type="ECO:0000313" key="2">
    <source>
        <dbReference type="EMBL" id="SDX42482.1"/>
    </source>
</evidence>
<keyword evidence="1" id="KW-0812">Transmembrane</keyword>
<accession>A0A1H3BKJ7</accession>
<dbReference type="Proteomes" id="UP000198539">
    <property type="component" value="Unassembled WGS sequence"/>
</dbReference>
<sequence length="123" mass="12915">MGLVTRAIWLSLVLAVIVGVATLMPVSSLPDAVPGSDKLHHLLAFAALAFPMIAARPANALWVLPVVAGYGGVIELIQPYFGRQAEWVDFFADAAGALSGGLAGWLAHVCFRPNRPPLAQATD</sequence>
<reference evidence="2 3" key="1">
    <citation type="submission" date="2016-10" db="EMBL/GenBank/DDBJ databases">
        <authorList>
            <person name="de Groot N.N."/>
        </authorList>
    </citation>
    <scope>NUCLEOTIDE SEQUENCE [LARGE SCALE GENOMIC DNA]</scope>
    <source>
        <strain evidence="2 3">CGMCC 1.8894</strain>
    </source>
</reference>
<proteinExistence type="predicted"/>
<keyword evidence="1" id="KW-1133">Transmembrane helix</keyword>
<protein>
    <recommendedName>
        <fullName evidence="4">VanZ like family protein</fullName>
    </recommendedName>
</protein>
<feature type="transmembrane region" description="Helical" evidence="1">
    <location>
        <begin position="87"/>
        <end position="107"/>
    </location>
</feature>
<name>A0A1H3BKJ7_9RHOB</name>
<dbReference type="STRING" id="564137.SAMN04488238_10890"/>
<keyword evidence="3" id="KW-1185">Reference proteome</keyword>
<evidence type="ECO:0000313" key="3">
    <source>
        <dbReference type="Proteomes" id="UP000198539"/>
    </source>
</evidence>
<dbReference type="AlphaFoldDB" id="A0A1H3BKJ7"/>
<feature type="transmembrane region" description="Helical" evidence="1">
    <location>
        <begin position="7"/>
        <end position="27"/>
    </location>
</feature>
<gene>
    <name evidence="2" type="ORF">SAMN04488238_10890</name>
</gene>
<organism evidence="2 3">
    <name type="scientific">Roseicitreum antarcticum</name>
    <dbReference type="NCBI Taxonomy" id="564137"/>
    <lineage>
        <taxon>Bacteria</taxon>
        <taxon>Pseudomonadati</taxon>
        <taxon>Pseudomonadota</taxon>
        <taxon>Alphaproteobacteria</taxon>
        <taxon>Rhodobacterales</taxon>
        <taxon>Paracoccaceae</taxon>
        <taxon>Roseicitreum</taxon>
    </lineage>
</organism>
<dbReference type="EMBL" id="FNOM01000008">
    <property type="protein sequence ID" value="SDX42482.1"/>
    <property type="molecule type" value="Genomic_DNA"/>
</dbReference>
<feature type="transmembrane region" description="Helical" evidence="1">
    <location>
        <begin position="62"/>
        <end position="81"/>
    </location>
</feature>
<evidence type="ECO:0000256" key="1">
    <source>
        <dbReference type="SAM" id="Phobius"/>
    </source>
</evidence>